<name>A0A5K7X5K3_9BACT</name>
<reference evidence="2" key="1">
    <citation type="submission" date="2019-10" db="EMBL/GenBank/DDBJ databases">
        <title>Lacipirellula parvula gen. nov., sp. nov., representing a lineage of planctomycetes widespread in freshwater anoxic habitats, and description of the family Lacipirellulaceae.</title>
        <authorList>
            <person name="Dedysh S.N."/>
            <person name="Kulichevskaya I.S."/>
            <person name="Beletsky A.V."/>
            <person name="Rakitin A.L."/>
            <person name="Mardanov A.V."/>
            <person name="Ivanova A.A."/>
            <person name="Saltykova V.X."/>
            <person name="Rijpstra W.I.C."/>
            <person name="Sinninghe Damste J.S."/>
            <person name="Ravin N.V."/>
        </authorList>
    </citation>
    <scope>NUCLEOTIDE SEQUENCE [LARGE SCALE GENOMIC DNA]</scope>
    <source>
        <strain evidence="2">PX69</strain>
    </source>
</reference>
<dbReference type="KEGG" id="lpav:PLANPX_0719"/>
<accession>A0A5K7X5K3</accession>
<proteinExistence type="predicted"/>
<gene>
    <name evidence="1" type="ORF">PLANPX_0719</name>
</gene>
<dbReference type="Proteomes" id="UP000326837">
    <property type="component" value="Chromosome"/>
</dbReference>
<evidence type="ECO:0000313" key="1">
    <source>
        <dbReference type="EMBL" id="BBO31107.1"/>
    </source>
</evidence>
<dbReference type="AlphaFoldDB" id="A0A5K7X5K3"/>
<keyword evidence="2" id="KW-1185">Reference proteome</keyword>
<dbReference type="EMBL" id="AP021861">
    <property type="protein sequence ID" value="BBO31107.1"/>
    <property type="molecule type" value="Genomic_DNA"/>
</dbReference>
<sequence>MLILEAIARELSKYYAVESANFAGITTVVASIKYHPSLSVRLVCKDNTLAFLPPWPTTWPGQLHLTPKISVADPDALATVVEAVHGALWVQSEHGPRVWSRYCND</sequence>
<protein>
    <submittedName>
        <fullName evidence="1">Uncharacterized protein</fullName>
    </submittedName>
</protein>
<evidence type="ECO:0000313" key="2">
    <source>
        <dbReference type="Proteomes" id="UP000326837"/>
    </source>
</evidence>
<dbReference type="RefSeq" id="WP_152097306.1">
    <property type="nucleotide sequence ID" value="NZ_AP021861.1"/>
</dbReference>
<organism evidence="1 2">
    <name type="scientific">Lacipirellula parvula</name>
    <dbReference type="NCBI Taxonomy" id="2650471"/>
    <lineage>
        <taxon>Bacteria</taxon>
        <taxon>Pseudomonadati</taxon>
        <taxon>Planctomycetota</taxon>
        <taxon>Planctomycetia</taxon>
        <taxon>Pirellulales</taxon>
        <taxon>Lacipirellulaceae</taxon>
        <taxon>Lacipirellula</taxon>
    </lineage>
</organism>